<keyword evidence="2" id="KW-0808">Transferase</keyword>
<evidence type="ECO:0000313" key="2">
    <source>
        <dbReference type="EMBL" id="MBP2057866.1"/>
    </source>
</evidence>
<keyword evidence="2" id="KW-0489">Methyltransferase</keyword>
<dbReference type="Gene3D" id="3.40.50.150">
    <property type="entry name" value="Vaccinia Virus protein VP39"/>
    <property type="match status" value="1"/>
</dbReference>
<dbReference type="PRINTS" id="PR00507">
    <property type="entry name" value="N12N6MTFRASE"/>
</dbReference>
<accession>A0ABS4MDZ1</accession>
<dbReference type="InterPro" id="IPR052933">
    <property type="entry name" value="DNA_Protect_Modify"/>
</dbReference>
<dbReference type="PANTHER" id="PTHR41313:SF1">
    <property type="entry name" value="DNA METHYLASE ADENINE-SPECIFIC DOMAIN-CONTAINING PROTEIN"/>
    <property type="match status" value="1"/>
</dbReference>
<dbReference type="GO" id="GO:0009007">
    <property type="term" value="F:site-specific DNA-methyltransferase (adenine-specific) activity"/>
    <property type="evidence" value="ECO:0007669"/>
    <property type="project" value="UniProtKB-EC"/>
</dbReference>
<sequence length="335" mass="37921">MQKQKLEELYPKFQEVVELLQKDLNVSFSSALTETFDNLENGKIKVEAGAPDKETVAQLTEKYHALGYENMSRQLKMQIFTLLALKAVNEDGRDYTQMPTPTIIATVIALIWQKIVPKNFKSIVDPAIGTGTLLYSVVRQLIAENHSKNDYKLFGIDNDEGLLDLADVGAHLDDLNIELFRQDALDSWMIPTADVILTDLPVGYYPLDDNAKNFENHAKQGHSFTHTLMIEQAIKNLRSGGYAFLVVPKLLFSDKNSADFMPWLAKKVNIQAIVELPNDMFANEVQQKSILVLQNHGENVKPKEVLIAKLDSLKDPKSLVEFNLKLNDWYNKDVE</sequence>
<proteinExistence type="predicted"/>
<dbReference type="GO" id="GO:0032259">
    <property type="term" value="P:methylation"/>
    <property type="evidence" value="ECO:0007669"/>
    <property type="project" value="UniProtKB-KW"/>
</dbReference>
<organism evidence="2 3">
    <name type="scientific">Lactobacillus colini</name>
    <dbReference type="NCBI Taxonomy" id="1819254"/>
    <lineage>
        <taxon>Bacteria</taxon>
        <taxon>Bacillati</taxon>
        <taxon>Bacillota</taxon>
        <taxon>Bacilli</taxon>
        <taxon>Lactobacillales</taxon>
        <taxon>Lactobacillaceae</taxon>
        <taxon>Lactobacillus</taxon>
    </lineage>
</organism>
<dbReference type="PANTHER" id="PTHR41313">
    <property type="entry name" value="ADENINE-SPECIFIC METHYLTRANSFERASE"/>
    <property type="match status" value="1"/>
</dbReference>
<feature type="domain" description="DNA methylase adenine-specific" evidence="1">
    <location>
        <begin position="89"/>
        <end position="309"/>
    </location>
</feature>
<keyword evidence="3" id="KW-1185">Reference proteome</keyword>
<comment type="caution">
    <text evidence="2">The sequence shown here is derived from an EMBL/GenBank/DDBJ whole genome shotgun (WGS) entry which is preliminary data.</text>
</comment>
<dbReference type="RefSeq" id="WP_209686603.1">
    <property type="nucleotide sequence ID" value="NZ_JAGGLU010000004.1"/>
</dbReference>
<dbReference type="InterPro" id="IPR029063">
    <property type="entry name" value="SAM-dependent_MTases_sf"/>
</dbReference>
<reference evidence="2 3" key="1">
    <citation type="submission" date="2021-03" db="EMBL/GenBank/DDBJ databases">
        <title>Genomic Encyclopedia of Type Strains, Phase IV (KMG-IV): sequencing the most valuable type-strain genomes for metagenomic binning, comparative biology and taxonomic classification.</title>
        <authorList>
            <person name="Goeker M."/>
        </authorList>
    </citation>
    <scope>NUCLEOTIDE SEQUENCE [LARGE SCALE GENOMIC DNA]</scope>
    <source>
        <strain evidence="2 3">DSM 101872</strain>
    </source>
</reference>
<protein>
    <submittedName>
        <fullName evidence="2">Site-specific DNA-methyltransferase (Adenine-specific)</fullName>
        <ecNumber evidence="2">2.1.1.72</ecNumber>
    </submittedName>
</protein>
<dbReference type="PIRSF" id="PIRSF026567">
    <property type="entry name" value="Adenine_mtase_bact_prd"/>
    <property type="match status" value="1"/>
</dbReference>
<dbReference type="InterPro" id="IPR016843">
    <property type="entry name" value="S-AdoMet-dep_Ade-MeTrfase_prd"/>
</dbReference>
<evidence type="ECO:0000259" key="1">
    <source>
        <dbReference type="Pfam" id="PF02384"/>
    </source>
</evidence>
<dbReference type="SUPFAM" id="SSF53335">
    <property type="entry name" value="S-adenosyl-L-methionine-dependent methyltransferases"/>
    <property type="match status" value="1"/>
</dbReference>
<dbReference type="InterPro" id="IPR003356">
    <property type="entry name" value="DNA_methylase_A-5"/>
</dbReference>
<dbReference type="EMBL" id="JAGGLU010000004">
    <property type="protein sequence ID" value="MBP2057866.1"/>
    <property type="molecule type" value="Genomic_DNA"/>
</dbReference>
<name>A0ABS4MDZ1_9LACO</name>
<evidence type="ECO:0000313" key="3">
    <source>
        <dbReference type="Proteomes" id="UP001519292"/>
    </source>
</evidence>
<dbReference type="Pfam" id="PF02384">
    <property type="entry name" value="N6_Mtase"/>
    <property type="match status" value="1"/>
</dbReference>
<dbReference type="EC" id="2.1.1.72" evidence="2"/>
<gene>
    <name evidence="2" type="ORF">J2Z60_001038</name>
</gene>
<dbReference type="Proteomes" id="UP001519292">
    <property type="component" value="Unassembled WGS sequence"/>
</dbReference>